<proteinExistence type="predicted"/>
<reference evidence="3 4" key="1">
    <citation type="submission" date="2011-12" db="EMBL/GenBank/DDBJ databases">
        <title>Whole genome shotgun sequence of Gordonia effusa NBRC 100432.</title>
        <authorList>
            <person name="Yoshida I."/>
            <person name="Takarada H."/>
            <person name="Hosoyama A."/>
            <person name="Tsuchikane K."/>
            <person name="Katsumata H."/>
            <person name="Yamazaki S."/>
            <person name="Fujita N."/>
        </authorList>
    </citation>
    <scope>NUCLEOTIDE SEQUENCE [LARGE SCALE GENOMIC DNA]</scope>
    <source>
        <strain evidence="3 4">NBRC 100432</strain>
    </source>
</reference>
<dbReference type="SMART" id="SM00347">
    <property type="entry name" value="HTH_MARR"/>
    <property type="match status" value="1"/>
</dbReference>
<dbReference type="AlphaFoldDB" id="H0R0L6"/>
<dbReference type="Gene3D" id="1.10.10.10">
    <property type="entry name" value="Winged helix-like DNA-binding domain superfamily/Winged helix DNA-binding domain"/>
    <property type="match status" value="1"/>
</dbReference>
<feature type="domain" description="HTH marR-type" evidence="2">
    <location>
        <begin position="26"/>
        <end position="156"/>
    </location>
</feature>
<evidence type="ECO:0000259" key="2">
    <source>
        <dbReference type="PROSITE" id="PS50995"/>
    </source>
</evidence>
<evidence type="ECO:0000313" key="4">
    <source>
        <dbReference type="Proteomes" id="UP000035034"/>
    </source>
</evidence>
<dbReference type="InterPro" id="IPR036388">
    <property type="entry name" value="WH-like_DNA-bd_sf"/>
</dbReference>
<sequence>MSDNRNKAKTRNTKGADDREALLAPAAQLCFALYSTSQAMTAAYRPFLDRMGITYPQYLVLLALWEQPGRSIRDLCELLQLGYGTLSPLVKRLTIAGLITADRSATDRRAVTLTPTAAGYRLKPASIEMIEAVTAAAGATNEEVQEMRALIVTLRDQLEIAAQTLARANVGA</sequence>
<dbReference type="SUPFAM" id="SSF46785">
    <property type="entry name" value="Winged helix' DNA-binding domain"/>
    <property type="match status" value="1"/>
</dbReference>
<dbReference type="RefSeq" id="WP_007317953.1">
    <property type="nucleotide sequence ID" value="NZ_BAEH01000060.1"/>
</dbReference>
<name>H0R0L6_9ACTN</name>
<dbReference type="InterPro" id="IPR036390">
    <property type="entry name" value="WH_DNA-bd_sf"/>
</dbReference>
<dbReference type="GO" id="GO:0003700">
    <property type="term" value="F:DNA-binding transcription factor activity"/>
    <property type="evidence" value="ECO:0007669"/>
    <property type="project" value="InterPro"/>
</dbReference>
<comment type="caution">
    <text evidence="3">The sequence shown here is derived from an EMBL/GenBank/DDBJ whole genome shotgun (WGS) entry which is preliminary data.</text>
</comment>
<dbReference type="PANTHER" id="PTHR33164:SF5">
    <property type="entry name" value="ORGANIC HYDROPEROXIDE RESISTANCE TRANSCRIPTIONAL REGULATOR"/>
    <property type="match status" value="1"/>
</dbReference>
<evidence type="ECO:0000313" key="3">
    <source>
        <dbReference type="EMBL" id="GAB18617.1"/>
    </source>
</evidence>
<dbReference type="EMBL" id="BAEH01000060">
    <property type="protein sequence ID" value="GAB18617.1"/>
    <property type="molecule type" value="Genomic_DNA"/>
</dbReference>
<dbReference type="Proteomes" id="UP000035034">
    <property type="component" value="Unassembled WGS sequence"/>
</dbReference>
<comment type="subcellular location">
    <subcellularLocation>
        <location evidence="1">Cytoplasm</location>
    </subcellularLocation>
</comment>
<dbReference type="GO" id="GO:0005737">
    <property type="term" value="C:cytoplasm"/>
    <property type="evidence" value="ECO:0007669"/>
    <property type="project" value="UniProtKB-SubCell"/>
</dbReference>
<dbReference type="PROSITE" id="PS50995">
    <property type="entry name" value="HTH_MARR_2"/>
    <property type="match status" value="1"/>
</dbReference>
<dbReference type="eggNOG" id="COG1846">
    <property type="taxonomic scope" value="Bacteria"/>
</dbReference>
<dbReference type="InterPro" id="IPR000835">
    <property type="entry name" value="HTH_MarR-typ"/>
</dbReference>
<organism evidence="3 4">
    <name type="scientific">Gordonia effusa NBRC 100432</name>
    <dbReference type="NCBI Taxonomy" id="1077974"/>
    <lineage>
        <taxon>Bacteria</taxon>
        <taxon>Bacillati</taxon>
        <taxon>Actinomycetota</taxon>
        <taxon>Actinomycetes</taxon>
        <taxon>Mycobacteriales</taxon>
        <taxon>Gordoniaceae</taxon>
        <taxon>Gordonia</taxon>
    </lineage>
</organism>
<dbReference type="GO" id="GO:0006950">
    <property type="term" value="P:response to stress"/>
    <property type="evidence" value="ECO:0007669"/>
    <property type="project" value="TreeGrafter"/>
</dbReference>
<keyword evidence="4" id="KW-1185">Reference proteome</keyword>
<protein>
    <submittedName>
        <fullName evidence="3">Putative MarR family transcriptional regulator</fullName>
    </submittedName>
</protein>
<dbReference type="InterPro" id="IPR039422">
    <property type="entry name" value="MarR/SlyA-like"/>
</dbReference>
<dbReference type="OrthoDB" id="9806864at2"/>
<accession>H0R0L6</accession>
<evidence type="ECO:0000256" key="1">
    <source>
        <dbReference type="ARBA" id="ARBA00004496"/>
    </source>
</evidence>
<dbReference type="Pfam" id="PF12802">
    <property type="entry name" value="MarR_2"/>
    <property type="match status" value="1"/>
</dbReference>
<dbReference type="PANTHER" id="PTHR33164">
    <property type="entry name" value="TRANSCRIPTIONAL REGULATOR, MARR FAMILY"/>
    <property type="match status" value="1"/>
</dbReference>
<dbReference type="STRING" id="1077974.GOEFS_060_00100"/>
<gene>
    <name evidence="3" type="ORF">GOEFS_060_00100</name>
</gene>